<evidence type="ECO:0000256" key="4">
    <source>
        <dbReference type="ARBA" id="ARBA00023242"/>
    </source>
</evidence>
<feature type="domain" description="Fork-head" evidence="6">
    <location>
        <begin position="30"/>
        <end position="123"/>
    </location>
</feature>
<keyword evidence="3" id="KW-0804">Transcription</keyword>
<dbReference type="GO" id="GO:0000978">
    <property type="term" value="F:RNA polymerase II cis-regulatory region sequence-specific DNA binding"/>
    <property type="evidence" value="ECO:0007669"/>
    <property type="project" value="TreeGrafter"/>
</dbReference>
<accession>A0AA38PC90</accession>
<organism evidence="7 8">
    <name type="scientific">Lentinula raphanica</name>
    <dbReference type="NCBI Taxonomy" id="153919"/>
    <lineage>
        <taxon>Eukaryota</taxon>
        <taxon>Fungi</taxon>
        <taxon>Dikarya</taxon>
        <taxon>Basidiomycota</taxon>
        <taxon>Agaricomycotina</taxon>
        <taxon>Agaricomycetes</taxon>
        <taxon>Agaricomycetidae</taxon>
        <taxon>Agaricales</taxon>
        <taxon>Marasmiineae</taxon>
        <taxon>Omphalotaceae</taxon>
        <taxon>Lentinula</taxon>
    </lineage>
</organism>
<dbReference type="Pfam" id="PF00250">
    <property type="entry name" value="Forkhead"/>
    <property type="match status" value="1"/>
</dbReference>
<keyword evidence="1" id="KW-0805">Transcription regulation</keyword>
<dbReference type="PRINTS" id="PR00053">
    <property type="entry name" value="FORKHEAD"/>
</dbReference>
<dbReference type="EMBL" id="MU806098">
    <property type="protein sequence ID" value="KAJ3840025.1"/>
    <property type="molecule type" value="Genomic_DNA"/>
</dbReference>
<feature type="DNA-binding region" description="Fork-head" evidence="5">
    <location>
        <begin position="30"/>
        <end position="123"/>
    </location>
</feature>
<dbReference type="Proteomes" id="UP001163846">
    <property type="component" value="Unassembled WGS sequence"/>
</dbReference>
<dbReference type="PROSITE" id="PS50039">
    <property type="entry name" value="FORK_HEAD_3"/>
    <property type="match status" value="1"/>
</dbReference>
<sequence>MIDHVRQRYNIPEGVPVDLTAIPDPPDGSRPRETLAQIASLAIVGSPKQMLAIREMYHTIMQHFTWYRTADQEAMKKWQGSLRHLLSLKLGFKQIPRPLMEPGQGNYWTLDVSLSGDKRPRKR</sequence>
<protein>
    <recommendedName>
        <fullName evidence="6">Fork-head domain-containing protein</fullName>
    </recommendedName>
</protein>
<keyword evidence="8" id="KW-1185">Reference proteome</keyword>
<dbReference type="InterPro" id="IPR036390">
    <property type="entry name" value="WH_DNA-bd_sf"/>
</dbReference>
<evidence type="ECO:0000259" key="6">
    <source>
        <dbReference type="PROSITE" id="PS50039"/>
    </source>
</evidence>
<dbReference type="SMART" id="SM00339">
    <property type="entry name" value="FH"/>
    <property type="match status" value="1"/>
</dbReference>
<comment type="subcellular location">
    <subcellularLocation>
        <location evidence="5">Nucleus</location>
    </subcellularLocation>
</comment>
<evidence type="ECO:0000313" key="8">
    <source>
        <dbReference type="Proteomes" id="UP001163846"/>
    </source>
</evidence>
<feature type="non-terminal residue" evidence="7">
    <location>
        <position position="123"/>
    </location>
</feature>
<keyword evidence="2 5" id="KW-0238">DNA-binding</keyword>
<dbReference type="InterPro" id="IPR001766">
    <property type="entry name" value="Fork_head_dom"/>
</dbReference>
<gene>
    <name evidence="7" type="ORF">F5878DRAFT_534461</name>
</gene>
<dbReference type="PANTHER" id="PTHR46078">
    <property type="entry name" value="FORKHEAD BOX PROTEIN J2 FAMILY MEMBER"/>
    <property type="match status" value="1"/>
</dbReference>
<evidence type="ECO:0000256" key="1">
    <source>
        <dbReference type="ARBA" id="ARBA00023015"/>
    </source>
</evidence>
<dbReference type="Gene3D" id="1.10.10.10">
    <property type="entry name" value="Winged helix-like DNA-binding domain superfamily/Winged helix DNA-binding domain"/>
    <property type="match status" value="1"/>
</dbReference>
<keyword evidence="4 5" id="KW-0539">Nucleus</keyword>
<comment type="caution">
    <text evidence="7">The sequence shown here is derived from an EMBL/GenBank/DDBJ whole genome shotgun (WGS) entry which is preliminary data.</text>
</comment>
<dbReference type="PANTHER" id="PTHR46078:SF2">
    <property type="entry name" value="FORK-HEAD DOMAIN-CONTAINING PROTEIN"/>
    <property type="match status" value="1"/>
</dbReference>
<evidence type="ECO:0000256" key="3">
    <source>
        <dbReference type="ARBA" id="ARBA00023163"/>
    </source>
</evidence>
<dbReference type="InterPro" id="IPR045912">
    <property type="entry name" value="FOXJ2/3-like"/>
</dbReference>
<proteinExistence type="predicted"/>
<evidence type="ECO:0000313" key="7">
    <source>
        <dbReference type="EMBL" id="KAJ3840025.1"/>
    </source>
</evidence>
<dbReference type="SUPFAM" id="SSF46785">
    <property type="entry name" value="Winged helix' DNA-binding domain"/>
    <property type="match status" value="1"/>
</dbReference>
<dbReference type="CDD" id="cd00059">
    <property type="entry name" value="FH_FOX"/>
    <property type="match status" value="1"/>
</dbReference>
<dbReference type="GO" id="GO:0005634">
    <property type="term" value="C:nucleus"/>
    <property type="evidence" value="ECO:0007669"/>
    <property type="project" value="UniProtKB-SubCell"/>
</dbReference>
<dbReference type="InterPro" id="IPR036388">
    <property type="entry name" value="WH-like_DNA-bd_sf"/>
</dbReference>
<dbReference type="AlphaFoldDB" id="A0AA38PC90"/>
<name>A0AA38PC90_9AGAR</name>
<evidence type="ECO:0000256" key="5">
    <source>
        <dbReference type="PROSITE-ProRule" id="PRU00089"/>
    </source>
</evidence>
<dbReference type="GO" id="GO:0000981">
    <property type="term" value="F:DNA-binding transcription factor activity, RNA polymerase II-specific"/>
    <property type="evidence" value="ECO:0007669"/>
    <property type="project" value="TreeGrafter"/>
</dbReference>
<reference evidence="7" key="1">
    <citation type="submission" date="2022-08" db="EMBL/GenBank/DDBJ databases">
        <authorList>
            <consortium name="DOE Joint Genome Institute"/>
            <person name="Min B."/>
            <person name="Riley R."/>
            <person name="Sierra-Patev S."/>
            <person name="Naranjo-Ortiz M."/>
            <person name="Looney B."/>
            <person name="Konkel Z."/>
            <person name="Slot J.C."/>
            <person name="Sakamoto Y."/>
            <person name="Steenwyk J.L."/>
            <person name="Rokas A."/>
            <person name="Carro J."/>
            <person name="Camarero S."/>
            <person name="Ferreira P."/>
            <person name="Molpeceres G."/>
            <person name="Ruiz-Duenas F.J."/>
            <person name="Serrano A."/>
            <person name="Henrissat B."/>
            <person name="Drula E."/>
            <person name="Hughes K.W."/>
            <person name="Mata J.L."/>
            <person name="Ishikawa N.K."/>
            <person name="Vargas-Isla R."/>
            <person name="Ushijima S."/>
            <person name="Smith C.A."/>
            <person name="Ahrendt S."/>
            <person name="Andreopoulos W."/>
            <person name="He G."/>
            <person name="Labutti K."/>
            <person name="Lipzen A."/>
            <person name="Ng V."/>
            <person name="Sandor L."/>
            <person name="Barry K."/>
            <person name="Martinez A.T."/>
            <person name="Xiao Y."/>
            <person name="Gibbons J.G."/>
            <person name="Terashima K."/>
            <person name="Hibbett D.S."/>
            <person name="Grigoriev I.V."/>
        </authorList>
    </citation>
    <scope>NUCLEOTIDE SEQUENCE</scope>
    <source>
        <strain evidence="7">TFB9207</strain>
    </source>
</reference>
<evidence type="ECO:0000256" key="2">
    <source>
        <dbReference type="ARBA" id="ARBA00023125"/>
    </source>
</evidence>